<dbReference type="PANTHER" id="PTHR42782">
    <property type="entry name" value="SI:CH73-314G15.3"/>
    <property type="match status" value="1"/>
</dbReference>
<dbReference type="Pfam" id="PF04305">
    <property type="entry name" value="DUF455"/>
    <property type="match status" value="1"/>
</dbReference>
<dbReference type="InterPro" id="IPR011197">
    <property type="entry name" value="UCP012318"/>
</dbReference>
<protein>
    <submittedName>
        <fullName evidence="2">Ferritin-like domain-containing protein</fullName>
    </submittedName>
</protein>
<dbReference type="RefSeq" id="WP_135943583.1">
    <property type="nucleotide sequence ID" value="NZ_BMEI01000001.1"/>
</dbReference>
<sequence length="282" mass="31289">MSDQSARDIRHACVGILETGNTGSKAALAREVAAGWRAGRFEFTASEPLAPDRPARPPRPQLVSPGGVPRRRLNSIQGRFALLHALAHIEFNAIDLAFDMVARFSAVSDLWPEERHAFISDWIAVGDDEARHFMMIESRLVELGGRYGDLPAHDGLWNAAMETSDDLLARLAIAPMVLEARGLDVTPGMAQRLRSVGDEASAAHLDVIYQDEIAHVAAGTRWFEHICRRRGETPQEKFHQLVRDRFRGSLKPPFNVKGRASAGLSENMYRPVAQRELPQNTT</sequence>
<dbReference type="InterPro" id="IPR007402">
    <property type="entry name" value="DUF455"/>
</dbReference>
<comment type="caution">
    <text evidence="2">The sequence shown here is derived from an EMBL/GenBank/DDBJ whole genome shotgun (WGS) entry which is preliminary data.</text>
</comment>
<dbReference type="PIRSF" id="PIRSF012318">
    <property type="entry name" value="UCP012318"/>
    <property type="match status" value="1"/>
</dbReference>
<dbReference type="OrthoDB" id="9778629at2"/>
<evidence type="ECO:0000313" key="2">
    <source>
        <dbReference type="EMBL" id="TGY94387.1"/>
    </source>
</evidence>
<evidence type="ECO:0000313" key="3">
    <source>
        <dbReference type="Proteomes" id="UP000305451"/>
    </source>
</evidence>
<dbReference type="SUPFAM" id="SSF47240">
    <property type="entry name" value="Ferritin-like"/>
    <property type="match status" value="1"/>
</dbReference>
<accession>A0A4S2HEA7</accession>
<dbReference type="InterPro" id="IPR009078">
    <property type="entry name" value="Ferritin-like_SF"/>
</dbReference>
<organism evidence="2 3">
    <name type="scientific">Marinicauda pacifica</name>
    <dbReference type="NCBI Taxonomy" id="1133559"/>
    <lineage>
        <taxon>Bacteria</taxon>
        <taxon>Pseudomonadati</taxon>
        <taxon>Pseudomonadota</taxon>
        <taxon>Alphaproteobacteria</taxon>
        <taxon>Maricaulales</taxon>
        <taxon>Maricaulaceae</taxon>
        <taxon>Marinicauda</taxon>
    </lineage>
</organism>
<dbReference type="EMBL" id="SRXV01000001">
    <property type="protein sequence ID" value="TGY94387.1"/>
    <property type="molecule type" value="Genomic_DNA"/>
</dbReference>
<proteinExistence type="predicted"/>
<dbReference type="CDD" id="cd00657">
    <property type="entry name" value="Ferritin_like"/>
    <property type="match status" value="1"/>
</dbReference>
<reference evidence="2 3" key="1">
    <citation type="journal article" date="2013" name="Int. J. Syst. Evol. Microbiol.">
        <title>Marinicauda pacifica gen. nov., sp. nov., a prosthecate alphaproteobacterium of the family Hyphomonadaceae isolated from deep seawater.</title>
        <authorList>
            <person name="Zhang X.Y."/>
            <person name="Li G.W."/>
            <person name="Wang C.S."/>
            <person name="Zhang Y.J."/>
            <person name="Xu X.W."/>
            <person name="Li H."/>
            <person name="Liu A."/>
            <person name="Liu C."/>
            <person name="Xie B.B."/>
            <person name="Qin Q.L."/>
            <person name="Xu Z."/>
            <person name="Chen X.L."/>
            <person name="Zhou B.C."/>
            <person name="Zhang Y.Z."/>
        </authorList>
    </citation>
    <scope>NUCLEOTIDE SEQUENCE [LARGE SCALE GENOMIC DNA]</scope>
    <source>
        <strain evidence="2 3">P-1 km-3</strain>
    </source>
</reference>
<keyword evidence="3" id="KW-1185">Reference proteome</keyword>
<evidence type="ECO:0000256" key="1">
    <source>
        <dbReference type="SAM" id="MobiDB-lite"/>
    </source>
</evidence>
<gene>
    <name evidence="2" type="ORF">E5162_03675</name>
</gene>
<dbReference type="Proteomes" id="UP000305451">
    <property type="component" value="Unassembled WGS sequence"/>
</dbReference>
<dbReference type="PANTHER" id="PTHR42782:SF4">
    <property type="entry name" value="DUF455 DOMAIN-CONTAINING PROTEIN"/>
    <property type="match status" value="1"/>
</dbReference>
<dbReference type="AlphaFoldDB" id="A0A4S2HEA7"/>
<name>A0A4S2HEA7_9PROT</name>
<feature type="region of interest" description="Disordered" evidence="1">
    <location>
        <begin position="47"/>
        <end position="67"/>
    </location>
</feature>